<reference evidence="2 3" key="1">
    <citation type="submission" date="2019-03" db="EMBL/GenBank/DDBJ databases">
        <title>Genomic Encyclopedia of Type Strains, Phase IV (KMG-IV): sequencing the most valuable type-strain genomes for metagenomic binning, comparative biology and taxonomic classification.</title>
        <authorList>
            <person name="Goeker M."/>
        </authorList>
    </citation>
    <scope>NUCLEOTIDE SEQUENCE [LARGE SCALE GENOMIC DNA]</scope>
    <source>
        <strain evidence="2 3">DSM 24176</strain>
    </source>
</reference>
<organism evidence="2 3">
    <name type="scientific">Natranaerovirga hydrolytica</name>
    <dbReference type="NCBI Taxonomy" id="680378"/>
    <lineage>
        <taxon>Bacteria</taxon>
        <taxon>Bacillati</taxon>
        <taxon>Bacillota</taxon>
        <taxon>Clostridia</taxon>
        <taxon>Lachnospirales</taxon>
        <taxon>Natranaerovirgaceae</taxon>
        <taxon>Natranaerovirga</taxon>
    </lineage>
</organism>
<dbReference type="EMBL" id="SMGQ01000012">
    <property type="protein sequence ID" value="TCK93459.1"/>
    <property type="molecule type" value="Genomic_DNA"/>
</dbReference>
<protein>
    <submittedName>
        <fullName evidence="2">Uncharacterized protein DUF4330</fullName>
    </submittedName>
</protein>
<name>A0A4R1MSA2_9FIRM</name>
<evidence type="ECO:0000313" key="3">
    <source>
        <dbReference type="Proteomes" id="UP000294545"/>
    </source>
</evidence>
<keyword evidence="1" id="KW-0472">Membrane</keyword>
<keyword evidence="1" id="KW-0812">Transmembrane</keyword>
<keyword evidence="1" id="KW-1133">Transmembrane helix</keyword>
<keyword evidence="3" id="KW-1185">Reference proteome</keyword>
<evidence type="ECO:0000313" key="2">
    <source>
        <dbReference type="EMBL" id="TCK93459.1"/>
    </source>
</evidence>
<dbReference type="Proteomes" id="UP000294545">
    <property type="component" value="Unassembled WGS sequence"/>
</dbReference>
<dbReference type="RefSeq" id="WP_165868559.1">
    <property type="nucleotide sequence ID" value="NZ_SMGQ01000012.1"/>
</dbReference>
<sequence length="151" mass="17182">MFKKFNVVDWFILLFLILIIGFAFLKVTSTLDTQNHIEAIVTFEAEEQPMGLINAIAIGDSLYDSSRDTYIGEVVSVDYTEYKELIKNDLDEMEYKAIPDKYNAIVQVKVELEDSELGLSVGNRRIIIGTSVRVKSRSYVFDGDVVDLEIQ</sequence>
<proteinExistence type="predicted"/>
<accession>A0A4R1MSA2</accession>
<dbReference type="InterPro" id="IPR025480">
    <property type="entry name" value="DUF4330"/>
</dbReference>
<gene>
    <name evidence="2" type="ORF">EDC19_1652</name>
</gene>
<evidence type="ECO:0000256" key="1">
    <source>
        <dbReference type="SAM" id="Phobius"/>
    </source>
</evidence>
<feature type="transmembrane region" description="Helical" evidence="1">
    <location>
        <begin position="7"/>
        <end position="25"/>
    </location>
</feature>
<comment type="caution">
    <text evidence="2">The sequence shown here is derived from an EMBL/GenBank/DDBJ whole genome shotgun (WGS) entry which is preliminary data.</text>
</comment>
<dbReference type="AlphaFoldDB" id="A0A4R1MSA2"/>
<dbReference type="Pfam" id="PF14221">
    <property type="entry name" value="DUF4330"/>
    <property type="match status" value="1"/>
</dbReference>